<gene>
    <name evidence="1" type="ORF">R3W88_029795</name>
</gene>
<evidence type="ECO:0008006" key="3">
    <source>
        <dbReference type="Google" id="ProtNLM"/>
    </source>
</evidence>
<dbReference type="Proteomes" id="UP001311915">
    <property type="component" value="Unassembled WGS sequence"/>
</dbReference>
<dbReference type="AlphaFoldDB" id="A0AAV9K866"/>
<accession>A0AAV9K866</accession>
<reference evidence="1 2" key="1">
    <citation type="submission" date="2023-10" db="EMBL/GenBank/DDBJ databases">
        <title>Genome-Wide Identification Analysis in wild type Solanum Pinnatisectum Reveals Some Genes Defensing Phytophthora Infestans.</title>
        <authorList>
            <person name="Sun C."/>
        </authorList>
    </citation>
    <scope>NUCLEOTIDE SEQUENCE [LARGE SCALE GENOMIC DNA]</scope>
    <source>
        <strain evidence="1">LQN</strain>
        <tissue evidence="1">Leaf</tissue>
    </source>
</reference>
<name>A0AAV9K866_9SOLN</name>
<dbReference type="InterPro" id="IPR046349">
    <property type="entry name" value="C1-like_sf"/>
</dbReference>
<dbReference type="PANTHER" id="PTHR46288">
    <property type="entry name" value="PHORBOL-ESTER/DAG-TYPE DOMAIN-CONTAINING PROTEIN"/>
    <property type="match status" value="1"/>
</dbReference>
<keyword evidence="2" id="KW-1185">Reference proteome</keyword>
<proteinExistence type="predicted"/>
<organism evidence="1 2">
    <name type="scientific">Solanum pinnatisectum</name>
    <name type="common">tansyleaf nightshade</name>
    <dbReference type="NCBI Taxonomy" id="50273"/>
    <lineage>
        <taxon>Eukaryota</taxon>
        <taxon>Viridiplantae</taxon>
        <taxon>Streptophyta</taxon>
        <taxon>Embryophyta</taxon>
        <taxon>Tracheophyta</taxon>
        <taxon>Spermatophyta</taxon>
        <taxon>Magnoliopsida</taxon>
        <taxon>eudicotyledons</taxon>
        <taxon>Gunneridae</taxon>
        <taxon>Pentapetalae</taxon>
        <taxon>asterids</taxon>
        <taxon>lamiids</taxon>
        <taxon>Solanales</taxon>
        <taxon>Solanaceae</taxon>
        <taxon>Solanoideae</taxon>
        <taxon>Solaneae</taxon>
        <taxon>Solanum</taxon>
    </lineage>
</organism>
<evidence type="ECO:0000313" key="1">
    <source>
        <dbReference type="EMBL" id="KAK4708870.1"/>
    </source>
</evidence>
<dbReference type="PANTHER" id="PTHR46288:SF50">
    <property type="entry name" value="DC1 DOMAIN-CONTAINING PROTEIN"/>
    <property type="match status" value="1"/>
</dbReference>
<sequence length="385" mass="44023">MNDFVDKETKPNICIKEQSLRMSQILRAAFPDASDSEGALNHFNHRHTLLRLHLRWNEGIKCNFCNVVISGRGYACNQHCDYYLHDVCCNFPREIFHDFHHGSDHTLTPRPFKLQYNKFHCVACGHDDSVHSLFQSYYGREPCNFNLHVELKYPLHLFISFPNTSETLFYNHEHDYLCHFNCAVVSEYGMENHSMGKLQNRLQTLATTNLPPNTDVCFGAKLPNTLADQPCGDAIHFSHRHALKEYNSAKPLAYSLCDIGYLTGYFCSSCNYFIDKICCSVPSIIQHMSHPQNPLKLTCCLNLLNEELVCPGCSGNIQTSLCWSSKTLTRVDNVSCELFFEFPFKSENAEIKCNICSKKAGTKGGLLYYNLEHDEALHVYCALKK</sequence>
<comment type="caution">
    <text evidence="1">The sequence shown here is derived from an EMBL/GenBank/DDBJ whole genome shotgun (WGS) entry which is preliminary data.</text>
</comment>
<protein>
    <recommendedName>
        <fullName evidence="3">DC1 domain-containing protein</fullName>
    </recommendedName>
</protein>
<dbReference type="EMBL" id="JAWPEI010000012">
    <property type="protein sequence ID" value="KAK4708870.1"/>
    <property type="molecule type" value="Genomic_DNA"/>
</dbReference>
<dbReference type="SUPFAM" id="SSF57889">
    <property type="entry name" value="Cysteine-rich domain"/>
    <property type="match status" value="2"/>
</dbReference>
<evidence type="ECO:0000313" key="2">
    <source>
        <dbReference type="Proteomes" id="UP001311915"/>
    </source>
</evidence>